<feature type="compositionally biased region" description="Basic and acidic residues" evidence="1">
    <location>
        <begin position="47"/>
        <end position="64"/>
    </location>
</feature>
<proteinExistence type="predicted"/>
<protein>
    <submittedName>
        <fullName evidence="2">Uncharacterized protein</fullName>
    </submittedName>
</protein>
<sequence>MENVHRFLRLKQSMPQGFLSATTNRSAHGLHIRLQIAQHDGCFTRIPSDHASTRGPKESQFHNL</sequence>
<organism evidence="2">
    <name type="scientific">Sesamum latifolium</name>
    <dbReference type="NCBI Taxonomy" id="2727402"/>
    <lineage>
        <taxon>Eukaryota</taxon>
        <taxon>Viridiplantae</taxon>
        <taxon>Streptophyta</taxon>
        <taxon>Embryophyta</taxon>
        <taxon>Tracheophyta</taxon>
        <taxon>Spermatophyta</taxon>
        <taxon>Magnoliopsida</taxon>
        <taxon>eudicotyledons</taxon>
        <taxon>Gunneridae</taxon>
        <taxon>Pentapetalae</taxon>
        <taxon>asterids</taxon>
        <taxon>lamiids</taxon>
        <taxon>Lamiales</taxon>
        <taxon>Pedaliaceae</taxon>
        <taxon>Sesamum</taxon>
    </lineage>
</organism>
<dbReference type="EMBL" id="JACGWN010000010">
    <property type="protein sequence ID" value="KAL0427116.1"/>
    <property type="molecule type" value="Genomic_DNA"/>
</dbReference>
<evidence type="ECO:0000256" key="1">
    <source>
        <dbReference type="SAM" id="MobiDB-lite"/>
    </source>
</evidence>
<evidence type="ECO:0000313" key="2">
    <source>
        <dbReference type="EMBL" id="KAL0427116.1"/>
    </source>
</evidence>
<dbReference type="AlphaFoldDB" id="A0AAW2VCG4"/>
<gene>
    <name evidence="2" type="ORF">Slati_2886400</name>
</gene>
<accession>A0AAW2VCG4</accession>
<feature type="region of interest" description="Disordered" evidence="1">
    <location>
        <begin position="45"/>
        <end position="64"/>
    </location>
</feature>
<name>A0AAW2VCG4_9LAMI</name>
<comment type="caution">
    <text evidence="2">The sequence shown here is derived from an EMBL/GenBank/DDBJ whole genome shotgun (WGS) entry which is preliminary data.</text>
</comment>
<reference evidence="2" key="1">
    <citation type="submission" date="2020-06" db="EMBL/GenBank/DDBJ databases">
        <authorList>
            <person name="Li T."/>
            <person name="Hu X."/>
            <person name="Zhang T."/>
            <person name="Song X."/>
            <person name="Zhang H."/>
            <person name="Dai N."/>
            <person name="Sheng W."/>
            <person name="Hou X."/>
            <person name="Wei L."/>
        </authorList>
    </citation>
    <scope>NUCLEOTIDE SEQUENCE</scope>
    <source>
        <strain evidence="2">KEN1</strain>
        <tissue evidence="2">Leaf</tissue>
    </source>
</reference>
<reference evidence="2" key="2">
    <citation type="journal article" date="2024" name="Plant">
        <title>Genomic evolution and insights into agronomic trait innovations of Sesamum species.</title>
        <authorList>
            <person name="Miao H."/>
            <person name="Wang L."/>
            <person name="Qu L."/>
            <person name="Liu H."/>
            <person name="Sun Y."/>
            <person name="Le M."/>
            <person name="Wang Q."/>
            <person name="Wei S."/>
            <person name="Zheng Y."/>
            <person name="Lin W."/>
            <person name="Duan Y."/>
            <person name="Cao H."/>
            <person name="Xiong S."/>
            <person name="Wang X."/>
            <person name="Wei L."/>
            <person name="Li C."/>
            <person name="Ma Q."/>
            <person name="Ju M."/>
            <person name="Zhao R."/>
            <person name="Li G."/>
            <person name="Mu C."/>
            <person name="Tian Q."/>
            <person name="Mei H."/>
            <person name="Zhang T."/>
            <person name="Gao T."/>
            <person name="Zhang H."/>
        </authorList>
    </citation>
    <scope>NUCLEOTIDE SEQUENCE</scope>
    <source>
        <strain evidence="2">KEN1</strain>
    </source>
</reference>